<evidence type="ECO:0000256" key="6">
    <source>
        <dbReference type="ARBA" id="ARBA00023458"/>
    </source>
</evidence>
<gene>
    <name evidence="7" type="primary">mreB</name>
    <name evidence="8" type="ORF">A3B54_00995</name>
</gene>
<dbReference type="GO" id="GO:0008360">
    <property type="term" value="P:regulation of cell shape"/>
    <property type="evidence" value="ECO:0007669"/>
    <property type="project" value="UniProtKB-UniRule"/>
</dbReference>
<dbReference type="NCBIfam" id="NF010539">
    <property type="entry name" value="PRK13927.1"/>
    <property type="match status" value="1"/>
</dbReference>
<dbReference type="EMBL" id="MFBT01000016">
    <property type="protein sequence ID" value="OGD99454.1"/>
    <property type="molecule type" value="Genomic_DNA"/>
</dbReference>
<evidence type="ECO:0000313" key="9">
    <source>
        <dbReference type="Proteomes" id="UP000177039"/>
    </source>
</evidence>
<dbReference type="PRINTS" id="PR01652">
    <property type="entry name" value="SHAPEPROTEIN"/>
</dbReference>
<name>A0A1F5H5Y4_9BACT</name>
<dbReference type="InterPro" id="IPR018181">
    <property type="entry name" value="Heat_shock_70_CS"/>
</dbReference>
<keyword evidence="3 7" id="KW-0547">Nucleotide-binding</keyword>
<keyword evidence="4 7" id="KW-0067">ATP-binding</keyword>
<dbReference type="GO" id="GO:0005737">
    <property type="term" value="C:cytoplasm"/>
    <property type="evidence" value="ECO:0007669"/>
    <property type="project" value="UniProtKB-SubCell"/>
</dbReference>
<dbReference type="SUPFAM" id="SSF53067">
    <property type="entry name" value="Actin-like ATPase domain"/>
    <property type="match status" value="2"/>
</dbReference>
<evidence type="ECO:0000256" key="7">
    <source>
        <dbReference type="HAMAP-Rule" id="MF_02207"/>
    </source>
</evidence>
<comment type="subcellular location">
    <subcellularLocation>
        <location evidence="7">Cytoplasm</location>
    </subcellularLocation>
    <text evidence="7">Membrane-associated.</text>
</comment>
<dbReference type="CDD" id="cd10225">
    <property type="entry name" value="ASKHA_NBD_MreB-like"/>
    <property type="match status" value="1"/>
</dbReference>
<dbReference type="InterPro" id="IPR043129">
    <property type="entry name" value="ATPase_NBD"/>
</dbReference>
<feature type="binding site" evidence="7">
    <location>
        <begin position="211"/>
        <end position="214"/>
    </location>
    <ligand>
        <name>ATP</name>
        <dbReference type="ChEBI" id="CHEBI:30616"/>
    </ligand>
</feature>
<comment type="function">
    <text evidence="7">Forms membrane-associated dynamic filaments that are essential for cell shape determination. Acts by regulating cell wall synthesis and cell elongation, and thus cell shape. A feedback loop between cell geometry and MreB localization may maintain elongated cell shape by targeting cell wall growth to regions of negative cell wall curvature.</text>
</comment>
<comment type="caution">
    <text evidence="8">The sequence shown here is derived from an EMBL/GenBank/DDBJ whole genome shotgun (WGS) entry which is preliminary data.</text>
</comment>
<dbReference type="AlphaFoldDB" id="A0A1F5H5Y4"/>
<dbReference type="InterPro" id="IPR056546">
    <property type="entry name" value="MreB_MamK-like"/>
</dbReference>
<dbReference type="GO" id="GO:0000902">
    <property type="term" value="P:cell morphogenesis"/>
    <property type="evidence" value="ECO:0007669"/>
    <property type="project" value="InterPro"/>
</dbReference>
<comment type="similarity">
    <text evidence="6 7">Belongs to the FtsA/MreB family.</text>
</comment>
<dbReference type="Gene3D" id="3.30.420.40">
    <property type="match status" value="3"/>
</dbReference>
<keyword evidence="5 7" id="KW-0133">Cell shape</keyword>
<organism evidence="8 9">
    <name type="scientific">Candidatus Curtissbacteria bacterium RIFCSPLOWO2_01_FULL_42_50</name>
    <dbReference type="NCBI Taxonomy" id="1797730"/>
    <lineage>
        <taxon>Bacteria</taxon>
        <taxon>Candidatus Curtissiibacteriota</taxon>
    </lineage>
</organism>
<evidence type="ECO:0000256" key="2">
    <source>
        <dbReference type="ARBA" id="ARBA00022490"/>
    </source>
</evidence>
<proteinExistence type="inferred from homology"/>
<evidence type="ECO:0000256" key="5">
    <source>
        <dbReference type="ARBA" id="ARBA00022960"/>
    </source>
</evidence>
<dbReference type="Proteomes" id="UP000177039">
    <property type="component" value="Unassembled WGS sequence"/>
</dbReference>
<comment type="caution">
    <text evidence="7">Lacks conserved residue(s) required for the propagation of feature annotation.</text>
</comment>
<evidence type="ECO:0000256" key="4">
    <source>
        <dbReference type="ARBA" id="ARBA00022840"/>
    </source>
</evidence>
<protein>
    <recommendedName>
        <fullName evidence="7">Cell shape-determining protein MreB</fullName>
    </recommendedName>
</protein>
<dbReference type="Pfam" id="PF06723">
    <property type="entry name" value="MreB_Mbl"/>
    <property type="match status" value="1"/>
</dbReference>
<reference evidence="8 9" key="1">
    <citation type="journal article" date="2016" name="Nat. Commun.">
        <title>Thousands of microbial genomes shed light on interconnected biogeochemical processes in an aquifer system.</title>
        <authorList>
            <person name="Anantharaman K."/>
            <person name="Brown C.T."/>
            <person name="Hug L.A."/>
            <person name="Sharon I."/>
            <person name="Castelle C.J."/>
            <person name="Probst A.J."/>
            <person name="Thomas B.C."/>
            <person name="Singh A."/>
            <person name="Wilkins M.J."/>
            <person name="Karaoz U."/>
            <person name="Brodie E.L."/>
            <person name="Williams K.H."/>
            <person name="Hubbard S.S."/>
            <person name="Banfield J.F."/>
        </authorList>
    </citation>
    <scope>NUCLEOTIDE SEQUENCE [LARGE SCALE GENOMIC DNA]</scope>
</reference>
<evidence type="ECO:0000313" key="8">
    <source>
        <dbReference type="EMBL" id="OGD99454.1"/>
    </source>
</evidence>
<comment type="similarity">
    <text evidence="1">Belongs to the heat shock protein 70 family.</text>
</comment>
<evidence type="ECO:0000256" key="3">
    <source>
        <dbReference type="ARBA" id="ARBA00022741"/>
    </source>
</evidence>
<dbReference type="GO" id="GO:0005524">
    <property type="term" value="F:ATP binding"/>
    <property type="evidence" value="ECO:0007669"/>
    <property type="project" value="UniProtKB-KW"/>
</dbReference>
<dbReference type="PANTHER" id="PTHR42749">
    <property type="entry name" value="CELL SHAPE-DETERMINING PROTEIN MREB"/>
    <property type="match status" value="1"/>
</dbReference>
<dbReference type="NCBIfam" id="TIGR00904">
    <property type="entry name" value="mreB"/>
    <property type="match status" value="1"/>
</dbReference>
<dbReference type="HAMAP" id="MF_02207">
    <property type="entry name" value="MreB"/>
    <property type="match status" value="1"/>
</dbReference>
<comment type="subunit">
    <text evidence="7">Forms polymers.</text>
</comment>
<feature type="binding site" evidence="7">
    <location>
        <begin position="163"/>
        <end position="165"/>
    </location>
    <ligand>
        <name>ATP</name>
        <dbReference type="ChEBI" id="CHEBI:30616"/>
    </ligand>
</feature>
<evidence type="ECO:0000256" key="1">
    <source>
        <dbReference type="ARBA" id="ARBA00007381"/>
    </source>
</evidence>
<sequence length="341" mass="35629">MRFPLFATKRLGIDLGTSNSLVWSQGQGIVLSEPSVVAVDSVTGRVVAVGTQAYEMLGRAGLRSNVILAKPLREGVVADYLVAQSMLGYFLDKVLSYSRFVRPEVMVCVPSGITQVERRAVLEATLAAGAKTAYLIESPLAAAIGAKLPVEAACGSMIVDIGGGSTGAAVVSLGGIVATTTAKVGGNKMDEAIASYVRRVHNLIIGERMAEEVKIKIGAATTTGSKKTIDVKGRDAVFGLPKTIVVDSLEVTEALGSVLLAIINCVKNVLEQTPPELASDIIDRGIVLTGGAAQLKNLDRLISASCGVSAYVSEDPARCAVYGTGVALENIDSWKRVVQVR</sequence>
<accession>A0A1F5H5Y4</accession>
<dbReference type="InterPro" id="IPR004753">
    <property type="entry name" value="MreB"/>
</dbReference>
<dbReference type="PROSITE" id="PS00297">
    <property type="entry name" value="HSP70_1"/>
    <property type="match status" value="1"/>
</dbReference>
<dbReference type="PANTHER" id="PTHR42749:SF1">
    <property type="entry name" value="CELL SHAPE-DETERMINING PROTEIN MREB"/>
    <property type="match status" value="1"/>
</dbReference>
<keyword evidence="2 7" id="KW-0963">Cytoplasm</keyword>